<sequence length="872" mass="99095">MATQPDNLYVQTSQIQIMLQFFQQAGQCRLDRMLLQQCLDLLAAAMHNHRRDAQLQADSCCALHVMASTLGASLTGLQFAEVVSQLVEAMKAYRTEPQVWRWAARALGELTNMLDKAALERAAAAGALDQLRSPRPTDSDGRFQRQNRVAFRFLREALSHGDLHAHAAPRSSTQSNPAGSSQDPPPPGPQSSQAPELRPAQEGRMNSSTSVCGLFGEDLKGVDNQAPEGIQVCQACNTIFEGLMTNAPGSEERKMWQTKLRHICVKASEDSQTSDVLKMSVFGLMPAEEIENFLLSDDHRRWKIIEAHTERFLELLDEPGTRVDLKPAPPADTAERVPVSKDHHPDRNHKWRSLRPVVLDQSIREPATNTPFGHTGYMKYLTLQIIRKMQFNDIAITGQYYGEKYTPETQVLEWIIKYAKEKGEEDPMRGLVAMFAPGEHDRKAGIQTMKDFKIPNAFLDLTFKASVRFKDTNFVQSVIDAVKELDEIYEEWGWPGEPWREDAHINNNKNFARGEISLNLVDLMEYLNLRGDETMEKQKKEDVEKAFEAWKANKAFQRRVVAILVEEGRGVADYEDYGTLVSWIRKFFPEEGKYRILVHAHAGTNNHQDVASLKAVKHGANGIWAALIPQAAQAGHNSSFVFLDYLLHHGNEHVLRHFWLFQALECARHIYYLNFNTHDIPDDCPIWGERVGKETHSAFNVLMGETWRRKTADYYDFWEKSVKREINELPQKVHHVRAKDEARGEYRISPLVSDTQTWVNRMREAKAVEPDEIVNDYVDRVKALGFALMNAGIRVNLDDEDNLKTLVKIAREAQRNKATEPCVCRQYDAHERNAKMKERKDRGAAQEAAVVMVAAGFVASPATSVVQQEWQE</sequence>
<dbReference type="Gene3D" id="1.25.10.10">
    <property type="entry name" value="Leucine-rich Repeat Variant"/>
    <property type="match status" value="1"/>
</dbReference>
<gene>
    <name evidence="2" type="ORF">SNEC2469_LOCUS2318</name>
</gene>
<evidence type="ECO:0000313" key="3">
    <source>
        <dbReference type="Proteomes" id="UP000601435"/>
    </source>
</evidence>
<feature type="region of interest" description="Disordered" evidence="1">
    <location>
        <begin position="323"/>
        <end position="348"/>
    </location>
</feature>
<accession>A0A812K192</accession>
<dbReference type="InterPro" id="IPR011989">
    <property type="entry name" value="ARM-like"/>
</dbReference>
<feature type="region of interest" description="Disordered" evidence="1">
    <location>
        <begin position="163"/>
        <end position="209"/>
    </location>
</feature>
<comment type="caution">
    <text evidence="2">The sequence shown here is derived from an EMBL/GenBank/DDBJ whole genome shotgun (WGS) entry which is preliminary data.</text>
</comment>
<feature type="compositionally biased region" description="Basic and acidic residues" evidence="1">
    <location>
        <begin position="333"/>
        <end position="345"/>
    </location>
</feature>
<proteinExistence type="predicted"/>
<dbReference type="Proteomes" id="UP000601435">
    <property type="component" value="Unassembled WGS sequence"/>
</dbReference>
<dbReference type="SUPFAM" id="SSF48371">
    <property type="entry name" value="ARM repeat"/>
    <property type="match status" value="1"/>
</dbReference>
<dbReference type="AlphaFoldDB" id="A0A812K192"/>
<evidence type="ECO:0000256" key="1">
    <source>
        <dbReference type="SAM" id="MobiDB-lite"/>
    </source>
</evidence>
<reference evidence="2" key="1">
    <citation type="submission" date="2021-02" db="EMBL/GenBank/DDBJ databases">
        <authorList>
            <person name="Dougan E. K."/>
            <person name="Rhodes N."/>
            <person name="Thang M."/>
            <person name="Chan C."/>
        </authorList>
    </citation>
    <scope>NUCLEOTIDE SEQUENCE</scope>
</reference>
<name>A0A812K192_9DINO</name>
<protein>
    <submittedName>
        <fullName evidence="2">Uncharacterized protein</fullName>
    </submittedName>
</protein>
<dbReference type="OrthoDB" id="417926at2759"/>
<evidence type="ECO:0000313" key="2">
    <source>
        <dbReference type="EMBL" id="CAE7213534.1"/>
    </source>
</evidence>
<dbReference type="EMBL" id="CAJNJA010006651">
    <property type="protein sequence ID" value="CAE7213534.1"/>
    <property type="molecule type" value="Genomic_DNA"/>
</dbReference>
<keyword evidence="3" id="KW-1185">Reference proteome</keyword>
<dbReference type="InterPro" id="IPR016024">
    <property type="entry name" value="ARM-type_fold"/>
</dbReference>
<organism evidence="2 3">
    <name type="scientific">Symbiodinium necroappetens</name>
    <dbReference type="NCBI Taxonomy" id="1628268"/>
    <lineage>
        <taxon>Eukaryota</taxon>
        <taxon>Sar</taxon>
        <taxon>Alveolata</taxon>
        <taxon>Dinophyceae</taxon>
        <taxon>Suessiales</taxon>
        <taxon>Symbiodiniaceae</taxon>
        <taxon>Symbiodinium</taxon>
    </lineage>
</organism>